<feature type="compositionally biased region" description="Basic residues" evidence="1">
    <location>
        <begin position="94"/>
        <end position="106"/>
    </location>
</feature>
<evidence type="ECO:0000313" key="2">
    <source>
        <dbReference type="EnsemblPlants" id="OPUNC02G10650.1"/>
    </source>
</evidence>
<feature type="compositionally biased region" description="Gly residues" evidence="1">
    <location>
        <begin position="48"/>
        <end position="61"/>
    </location>
</feature>
<dbReference type="HOGENOM" id="CLU_2088734_0_0_1"/>
<sequence>MALVVGTGKRTRDSGTRGSAVGRRMTPEGESGGGGRQVAAGPEEEGGEGWGFGQRRVGGGSPDNARWDLQKKRREEERNGGGGSPDDVRWDLGKKRRTGGMRRRRSRGGEEGWWSRG</sequence>
<reference evidence="2" key="1">
    <citation type="submission" date="2015-04" db="UniProtKB">
        <authorList>
            <consortium name="EnsemblPlants"/>
        </authorList>
    </citation>
    <scope>IDENTIFICATION</scope>
</reference>
<name>A0A0E0JYC6_ORYPU</name>
<dbReference type="EnsemblPlants" id="OPUNC02G10650.1">
    <property type="protein sequence ID" value="OPUNC02G10650.1"/>
    <property type="gene ID" value="OPUNC02G10650"/>
</dbReference>
<dbReference type="AlphaFoldDB" id="A0A0E0JYC6"/>
<evidence type="ECO:0000256" key="1">
    <source>
        <dbReference type="SAM" id="MobiDB-lite"/>
    </source>
</evidence>
<feature type="region of interest" description="Disordered" evidence="1">
    <location>
        <begin position="1"/>
        <end position="117"/>
    </location>
</feature>
<proteinExistence type="predicted"/>
<dbReference type="Proteomes" id="UP000026962">
    <property type="component" value="Chromosome 2"/>
</dbReference>
<organism evidence="2">
    <name type="scientific">Oryza punctata</name>
    <name type="common">Red rice</name>
    <dbReference type="NCBI Taxonomy" id="4537"/>
    <lineage>
        <taxon>Eukaryota</taxon>
        <taxon>Viridiplantae</taxon>
        <taxon>Streptophyta</taxon>
        <taxon>Embryophyta</taxon>
        <taxon>Tracheophyta</taxon>
        <taxon>Spermatophyta</taxon>
        <taxon>Magnoliopsida</taxon>
        <taxon>Liliopsida</taxon>
        <taxon>Poales</taxon>
        <taxon>Poaceae</taxon>
        <taxon>BOP clade</taxon>
        <taxon>Oryzoideae</taxon>
        <taxon>Oryzeae</taxon>
        <taxon>Oryzinae</taxon>
        <taxon>Oryza</taxon>
    </lineage>
</organism>
<accession>A0A0E0JYC6</accession>
<dbReference type="Gramene" id="OPUNC02G10650.1">
    <property type="protein sequence ID" value="OPUNC02G10650.1"/>
    <property type="gene ID" value="OPUNC02G10650"/>
</dbReference>
<feature type="compositionally biased region" description="Basic and acidic residues" evidence="1">
    <location>
        <begin position="65"/>
        <end position="79"/>
    </location>
</feature>
<protein>
    <submittedName>
        <fullName evidence="2">Uncharacterized protein</fullName>
    </submittedName>
</protein>
<evidence type="ECO:0000313" key="3">
    <source>
        <dbReference type="Proteomes" id="UP000026962"/>
    </source>
</evidence>
<keyword evidence="3" id="KW-1185">Reference proteome</keyword>
<reference evidence="2" key="2">
    <citation type="submission" date="2018-05" db="EMBL/GenBank/DDBJ databases">
        <title>OpunRS2 (Oryza punctata Reference Sequence Version 2).</title>
        <authorList>
            <person name="Zhang J."/>
            <person name="Kudrna D."/>
            <person name="Lee S."/>
            <person name="Talag J."/>
            <person name="Welchert J."/>
            <person name="Wing R.A."/>
        </authorList>
    </citation>
    <scope>NUCLEOTIDE SEQUENCE [LARGE SCALE GENOMIC DNA]</scope>
</reference>